<organism evidence="1 2">
    <name type="scientific">Galbibacter pacificus</name>
    <dbReference type="NCBI Taxonomy" id="2996052"/>
    <lineage>
        <taxon>Bacteria</taxon>
        <taxon>Pseudomonadati</taxon>
        <taxon>Bacteroidota</taxon>
        <taxon>Flavobacteriia</taxon>
        <taxon>Flavobacteriales</taxon>
        <taxon>Flavobacteriaceae</taxon>
        <taxon>Galbibacter</taxon>
    </lineage>
</organism>
<name>A0ABT6FW88_9FLAO</name>
<dbReference type="Proteomes" id="UP001153642">
    <property type="component" value="Unassembled WGS sequence"/>
</dbReference>
<evidence type="ECO:0000313" key="2">
    <source>
        <dbReference type="Proteomes" id="UP001153642"/>
    </source>
</evidence>
<keyword evidence="2" id="KW-1185">Reference proteome</keyword>
<evidence type="ECO:0008006" key="3">
    <source>
        <dbReference type="Google" id="ProtNLM"/>
    </source>
</evidence>
<gene>
    <name evidence="1" type="ORF">OSR52_15960</name>
</gene>
<reference evidence="1" key="1">
    <citation type="submission" date="2022-11" db="EMBL/GenBank/DDBJ databases">
        <title>High-quality draft genome sequence of Galbibacter sp. strain CMA-7.</title>
        <authorList>
            <person name="Wei L."/>
            <person name="Dong C."/>
            <person name="Shao Z."/>
        </authorList>
    </citation>
    <scope>NUCLEOTIDE SEQUENCE</scope>
    <source>
        <strain evidence="1">CMA-7</strain>
    </source>
</reference>
<accession>A0ABT6FW88</accession>
<proteinExistence type="predicted"/>
<evidence type="ECO:0000313" key="1">
    <source>
        <dbReference type="EMBL" id="MDG3587362.1"/>
    </source>
</evidence>
<sequence>MPPYTKDELTSNLANFHLLIIFCEAYGKEYAPTDQRLHIECLHRTYNTVKELMANINNYNAMLNVAIFEKQQAFNGLEDVCNKIIDYLIIYTENNEAVKYVKSYYDDIVQIRNEQKVNAYIKDSYSNQEPYINLIAHFGNMINELAESNEYSPYHTDIKLEALKKKFRIMVKRSLRHKEIMDEYSDSLVERDNYFYNKTEGIIELANNIKEYVKTSFGENSHEFKQINGLEFRHTVPSEKQRL</sequence>
<dbReference type="EMBL" id="JAPMUA010000006">
    <property type="protein sequence ID" value="MDG3587362.1"/>
    <property type="molecule type" value="Genomic_DNA"/>
</dbReference>
<protein>
    <recommendedName>
        <fullName evidence="3">Cthe-2314-like HEPN domain-containing protein</fullName>
    </recommendedName>
</protein>
<comment type="caution">
    <text evidence="1">The sequence shown here is derived from an EMBL/GenBank/DDBJ whole genome shotgun (WGS) entry which is preliminary data.</text>
</comment>
<dbReference type="RefSeq" id="WP_277900931.1">
    <property type="nucleotide sequence ID" value="NZ_JAPMUA010000006.1"/>
</dbReference>